<feature type="region of interest" description="Disordered" evidence="1">
    <location>
        <begin position="48"/>
        <end position="166"/>
    </location>
</feature>
<proteinExistence type="predicted"/>
<evidence type="ECO:0000313" key="4">
    <source>
        <dbReference type="Proteomes" id="UP001176940"/>
    </source>
</evidence>
<protein>
    <submittedName>
        <fullName evidence="3">Uncharacterized protein</fullName>
    </submittedName>
</protein>
<dbReference type="Proteomes" id="UP001176940">
    <property type="component" value="Unassembled WGS sequence"/>
</dbReference>
<keyword evidence="2" id="KW-0472">Membrane</keyword>
<feature type="transmembrane region" description="Helical" evidence="2">
    <location>
        <begin position="178"/>
        <end position="201"/>
    </location>
</feature>
<name>A0ABN9KRP4_9NEOB</name>
<evidence type="ECO:0000313" key="3">
    <source>
        <dbReference type="EMBL" id="CAJ0921218.1"/>
    </source>
</evidence>
<reference evidence="3" key="1">
    <citation type="submission" date="2023-07" db="EMBL/GenBank/DDBJ databases">
        <authorList>
            <person name="Stuckert A."/>
        </authorList>
    </citation>
    <scope>NUCLEOTIDE SEQUENCE</scope>
</reference>
<gene>
    <name evidence="3" type="ORF">RIMI_LOCUS1466118</name>
</gene>
<keyword evidence="4" id="KW-1185">Reference proteome</keyword>
<comment type="caution">
    <text evidence="3">The sequence shown here is derived from an EMBL/GenBank/DDBJ whole genome shotgun (WGS) entry which is preliminary data.</text>
</comment>
<organism evidence="3 4">
    <name type="scientific">Ranitomeya imitator</name>
    <name type="common">mimic poison frog</name>
    <dbReference type="NCBI Taxonomy" id="111125"/>
    <lineage>
        <taxon>Eukaryota</taxon>
        <taxon>Metazoa</taxon>
        <taxon>Chordata</taxon>
        <taxon>Craniata</taxon>
        <taxon>Vertebrata</taxon>
        <taxon>Euteleostomi</taxon>
        <taxon>Amphibia</taxon>
        <taxon>Batrachia</taxon>
        <taxon>Anura</taxon>
        <taxon>Neobatrachia</taxon>
        <taxon>Hyloidea</taxon>
        <taxon>Dendrobatidae</taxon>
        <taxon>Dendrobatinae</taxon>
        <taxon>Ranitomeya</taxon>
    </lineage>
</organism>
<evidence type="ECO:0000256" key="1">
    <source>
        <dbReference type="SAM" id="MobiDB-lite"/>
    </source>
</evidence>
<keyword evidence="2" id="KW-0812">Transmembrane</keyword>
<accession>A0ABN9KRP4</accession>
<sequence>MSEVDGSSPPPSYEDLVPTIEQYEIYCIYNVALYRNYLSPSNQDHGINTPTSISVPPTVILDMTSPPDYCELPPPYSIEDPPSQLGSPPPVGLQPPVHPPLPVGPRPPFYLPPSVGPRPLVDPPPPVDYPPREETAPPYLGDSGQQVRSPPPNDGDSTQQGSEIPFQPGPYSCMTCSVINFILCPLYGIVPLVFSLMVSYIGKMWK</sequence>
<dbReference type="EMBL" id="CAUEEQ010001904">
    <property type="protein sequence ID" value="CAJ0921218.1"/>
    <property type="molecule type" value="Genomic_DNA"/>
</dbReference>
<evidence type="ECO:0000256" key="2">
    <source>
        <dbReference type="SAM" id="Phobius"/>
    </source>
</evidence>
<keyword evidence="2" id="KW-1133">Transmembrane helix</keyword>
<feature type="compositionally biased region" description="Pro residues" evidence="1">
    <location>
        <begin position="87"/>
        <end position="129"/>
    </location>
</feature>